<dbReference type="Proteomes" id="UP000244069">
    <property type="component" value="Unassembled WGS sequence"/>
</dbReference>
<evidence type="ECO:0000313" key="7">
    <source>
        <dbReference type="Proteomes" id="UP000244069"/>
    </source>
</evidence>
<dbReference type="InterPro" id="IPR005119">
    <property type="entry name" value="LysR_subst-bd"/>
</dbReference>
<dbReference type="PRINTS" id="PR00039">
    <property type="entry name" value="HTHLYSR"/>
</dbReference>
<dbReference type="EMBL" id="QBKN01000036">
    <property type="protein sequence ID" value="PTX39774.1"/>
    <property type="molecule type" value="Genomic_DNA"/>
</dbReference>
<dbReference type="Gene3D" id="1.10.10.10">
    <property type="entry name" value="Winged helix-like DNA-binding domain superfamily/Winged helix DNA-binding domain"/>
    <property type="match status" value="1"/>
</dbReference>
<keyword evidence="2" id="KW-0805">Transcription regulation</keyword>
<dbReference type="InterPro" id="IPR000847">
    <property type="entry name" value="LysR_HTH_N"/>
</dbReference>
<dbReference type="InterPro" id="IPR036390">
    <property type="entry name" value="WH_DNA-bd_sf"/>
</dbReference>
<evidence type="ECO:0000259" key="5">
    <source>
        <dbReference type="PROSITE" id="PS50931"/>
    </source>
</evidence>
<dbReference type="OrthoDB" id="9813056at2"/>
<dbReference type="InterPro" id="IPR058163">
    <property type="entry name" value="LysR-type_TF_proteobact-type"/>
</dbReference>
<organism evidence="6 7">
    <name type="scientific">Allosediminivita pacifica</name>
    <dbReference type="NCBI Taxonomy" id="1267769"/>
    <lineage>
        <taxon>Bacteria</taxon>
        <taxon>Pseudomonadati</taxon>
        <taxon>Pseudomonadota</taxon>
        <taxon>Alphaproteobacteria</taxon>
        <taxon>Rhodobacterales</taxon>
        <taxon>Paracoccaceae</taxon>
        <taxon>Allosediminivita</taxon>
    </lineage>
</organism>
<sequence>MKRDELGDLMAFLAVCEERSFTRAAARLGTSQSSLSHTVKRLEERLDLRLLTRTTRNVSPTLAGEQLAETLRPAFDDIEARLSSLNEMRAKPAGLVRLTTSRHAATEILWPRLNPVLAEHPDVELEINVEQRMVDIVEERFDAGVRLGESVEKDMIAVRIGPDLRMLTVGAPEYFAAHGRPETPHDLTEHNCINLRLPTLGGLYAWEYERDGKPLNVRVEGQLTSNDVDVIVQACLDGRGLCCLPDYHLNSHLQDGRLEAVLKDFSPPFPGYHMYYPSRRQASPAFQLILRALRYRD</sequence>
<keyword evidence="3 6" id="KW-0238">DNA-binding</keyword>
<evidence type="ECO:0000256" key="1">
    <source>
        <dbReference type="ARBA" id="ARBA00009437"/>
    </source>
</evidence>
<evidence type="ECO:0000313" key="6">
    <source>
        <dbReference type="EMBL" id="PTX39774.1"/>
    </source>
</evidence>
<dbReference type="SUPFAM" id="SSF46785">
    <property type="entry name" value="Winged helix' DNA-binding domain"/>
    <property type="match status" value="1"/>
</dbReference>
<keyword evidence="7" id="KW-1185">Reference proteome</keyword>
<dbReference type="GO" id="GO:0043565">
    <property type="term" value="F:sequence-specific DNA binding"/>
    <property type="evidence" value="ECO:0007669"/>
    <property type="project" value="TreeGrafter"/>
</dbReference>
<dbReference type="FunFam" id="3.40.190.290:FF:000012">
    <property type="entry name" value="Transcriptional regulator, LysR family"/>
    <property type="match status" value="1"/>
</dbReference>
<name>A0A2T6A7H0_9RHOB</name>
<proteinExistence type="inferred from homology"/>
<evidence type="ECO:0000256" key="4">
    <source>
        <dbReference type="ARBA" id="ARBA00023163"/>
    </source>
</evidence>
<dbReference type="PANTHER" id="PTHR30537">
    <property type="entry name" value="HTH-TYPE TRANSCRIPTIONAL REGULATOR"/>
    <property type="match status" value="1"/>
</dbReference>
<dbReference type="Pfam" id="PF03466">
    <property type="entry name" value="LysR_substrate"/>
    <property type="match status" value="1"/>
</dbReference>
<dbReference type="FunFam" id="1.10.10.10:FF:000001">
    <property type="entry name" value="LysR family transcriptional regulator"/>
    <property type="match status" value="1"/>
</dbReference>
<gene>
    <name evidence="6" type="ORF">C8N44_13617</name>
</gene>
<protein>
    <submittedName>
        <fullName evidence="6">DNA-binding transcriptional LysR family regulator</fullName>
    </submittedName>
</protein>
<dbReference type="AlphaFoldDB" id="A0A2T6A7H0"/>
<comment type="similarity">
    <text evidence="1">Belongs to the LysR transcriptional regulatory family.</text>
</comment>
<keyword evidence="4" id="KW-0804">Transcription</keyword>
<evidence type="ECO:0000256" key="3">
    <source>
        <dbReference type="ARBA" id="ARBA00023125"/>
    </source>
</evidence>
<dbReference type="RefSeq" id="WP_107978608.1">
    <property type="nucleotide sequence ID" value="NZ_BMEZ01000035.1"/>
</dbReference>
<comment type="caution">
    <text evidence="6">The sequence shown here is derived from an EMBL/GenBank/DDBJ whole genome shotgun (WGS) entry which is preliminary data.</text>
</comment>
<dbReference type="PROSITE" id="PS50931">
    <property type="entry name" value="HTH_LYSR"/>
    <property type="match status" value="1"/>
</dbReference>
<reference evidence="6 7" key="1">
    <citation type="submission" date="2018-04" db="EMBL/GenBank/DDBJ databases">
        <title>Genomic Encyclopedia of Archaeal and Bacterial Type Strains, Phase II (KMG-II): from individual species to whole genera.</title>
        <authorList>
            <person name="Goeker M."/>
        </authorList>
    </citation>
    <scope>NUCLEOTIDE SEQUENCE [LARGE SCALE GENOMIC DNA]</scope>
    <source>
        <strain evidence="6 7">DSM 29329</strain>
    </source>
</reference>
<dbReference type="GO" id="GO:0003700">
    <property type="term" value="F:DNA-binding transcription factor activity"/>
    <property type="evidence" value="ECO:0007669"/>
    <property type="project" value="InterPro"/>
</dbReference>
<accession>A0A2T6A7H0</accession>
<evidence type="ECO:0000256" key="2">
    <source>
        <dbReference type="ARBA" id="ARBA00023015"/>
    </source>
</evidence>
<dbReference type="GO" id="GO:0006351">
    <property type="term" value="P:DNA-templated transcription"/>
    <property type="evidence" value="ECO:0007669"/>
    <property type="project" value="TreeGrafter"/>
</dbReference>
<feature type="domain" description="HTH lysR-type" evidence="5">
    <location>
        <begin position="4"/>
        <end position="61"/>
    </location>
</feature>
<dbReference type="SUPFAM" id="SSF53850">
    <property type="entry name" value="Periplasmic binding protein-like II"/>
    <property type="match status" value="1"/>
</dbReference>
<dbReference type="PANTHER" id="PTHR30537:SF1">
    <property type="entry name" value="HTH-TYPE TRANSCRIPTIONAL REGULATOR PGRR"/>
    <property type="match status" value="1"/>
</dbReference>
<dbReference type="Gene3D" id="3.40.190.290">
    <property type="match status" value="1"/>
</dbReference>
<dbReference type="Pfam" id="PF00126">
    <property type="entry name" value="HTH_1"/>
    <property type="match status" value="1"/>
</dbReference>
<dbReference type="CDD" id="cd08474">
    <property type="entry name" value="PBP2_CrgA_like_5"/>
    <property type="match status" value="1"/>
</dbReference>
<dbReference type="InterPro" id="IPR036388">
    <property type="entry name" value="WH-like_DNA-bd_sf"/>
</dbReference>